<proteinExistence type="predicted"/>
<reference evidence="6 7" key="1">
    <citation type="submission" date="2015-05" db="EMBL/GenBank/DDBJ databases">
        <title>Draft genome sequence of Microvirga vignae strain BR3299, a novel nitrogen fixing bacteria isolated from Brazil semi-aired region.</title>
        <authorList>
            <person name="Zilli J.E."/>
            <person name="Passos S.R."/>
            <person name="Leite J."/>
            <person name="Baldani J.I."/>
            <person name="Xavier G.R."/>
            <person name="Rumjaneck N.G."/>
            <person name="Simoes-Araujo J.L."/>
        </authorList>
    </citation>
    <scope>NUCLEOTIDE SEQUENCE [LARGE SCALE GENOMIC DNA]</scope>
    <source>
        <strain evidence="6 7">BR3299</strain>
    </source>
</reference>
<dbReference type="Gene3D" id="1.10.10.10">
    <property type="entry name" value="Winged helix-like DNA-binding domain superfamily/Winged helix DNA-binding domain"/>
    <property type="match status" value="1"/>
</dbReference>
<dbReference type="GO" id="GO:0003677">
    <property type="term" value="F:DNA binding"/>
    <property type="evidence" value="ECO:0007669"/>
    <property type="project" value="UniProtKB-KW"/>
</dbReference>
<evidence type="ECO:0000256" key="3">
    <source>
        <dbReference type="ARBA" id="ARBA00023163"/>
    </source>
</evidence>
<evidence type="ECO:0000313" key="6">
    <source>
        <dbReference type="EMBL" id="KLK89459.1"/>
    </source>
</evidence>
<dbReference type="InterPro" id="IPR047640">
    <property type="entry name" value="RpiR-like"/>
</dbReference>
<dbReference type="InterPro" id="IPR009057">
    <property type="entry name" value="Homeodomain-like_sf"/>
</dbReference>
<sequence length="294" mass="32290">MNIAEFGAKMSQEFEQLSPQNQKAAAYMMRCPEDVALLSMRDVARKAGVPASTLVRLAQALGHSSYVEIKRQFAESLKEGRLSSFSARARELQVRNDTLHADHHSSAIVHQHEAILGEILSRNGQDRIDSFARQLLTVDKLFMFGVRSAFAPIYQYFYLYQMFRQNGILVNDPGGAPSDILRKLRATDGFLLVSFEPYARESVAAARLAKQMGAPVFAITDSLVSPISACASNILTVPTSISSFFPSLVGIGALLEIVVARQVVFEGVAAIDELAATDKRLSELGAYWTKGKRS</sequence>
<dbReference type="SUPFAM" id="SSF53697">
    <property type="entry name" value="SIS domain"/>
    <property type="match status" value="1"/>
</dbReference>
<dbReference type="PANTHER" id="PTHR30514:SF18">
    <property type="entry name" value="RPIR-FAMILY TRANSCRIPTIONAL REGULATOR"/>
    <property type="match status" value="1"/>
</dbReference>
<feature type="domain" description="SIS" evidence="5">
    <location>
        <begin position="131"/>
        <end position="274"/>
    </location>
</feature>
<dbReference type="Proteomes" id="UP000035489">
    <property type="component" value="Unassembled WGS sequence"/>
</dbReference>
<comment type="caution">
    <text evidence="6">The sequence shown here is derived from an EMBL/GenBank/DDBJ whole genome shotgun (WGS) entry which is preliminary data.</text>
</comment>
<keyword evidence="3" id="KW-0804">Transcription</keyword>
<dbReference type="InterPro" id="IPR046348">
    <property type="entry name" value="SIS_dom_sf"/>
</dbReference>
<keyword evidence="2" id="KW-0238">DNA-binding</keyword>
<dbReference type="InterPro" id="IPR000281">
    <property type="entry name" value="HTH_RpiR"/>
</dbReference>
<evidence type="ECO:0000256" key="1">
    <source>
        <dbReference type="ARBA" id="ARBA00023015"/>
    </source>
</evidence>
<evidence type="ECO:0000256" key="2">
    <source>
        <dbReference type="ARBA" id="ARBA00023125"/>
    </source>
</evidence>
<accession>A0A0H1R366</accession>
<evidence type="ECO:0000259" key="5">
    <source>
        <dbReference type="PROSITE" id="PS51464"/>
    </source>
</evidence>
<keyword evidence="7" id="KW-1185">Reference proteome</keyword>
<keyword evidence="1" id="KW-0805">Transcription regulation</keyword>
<dbReference type="GO" id="GO:0097367">
    <property type="term" value="F:carbohydrate derivative binding"/>
    <property type="evidence" value="ECO:0007669"/>
    <property type="project" value="InterPro"/>
</dbReference>
<dbReference type="STRING" id="1225564.AA309_31290"/>
<dbReference type="SUPFAM" id="SSF46689">
    <property type="entry name" value="Homeodomain-like"/>
    <property type="match status" value="1"/>
</dbReference>
<dbReference type="EMBL" id="LCYG01000152">
    <property type="protein sequence ID" value="KLK89459.1"/>
    <property type="molecule type" value="Genomic_DNA"/>
</dbReference>
<organism evidence="6 7">
    <name type="scientific">Microvirga vignae</name>
    <dbReference type="NCBI Taxonomy" id="1225564"/>
    <lineage>
        <taxon>Bacteria</taxon>
        <taxon>Pseudomonadati</taxon>
        <taxon>Pseudomonadota</taxon>
        <taxon>Alphaproteobacteria</taxon>
        <taxon>Hyphomicrobiales</taxon>
        <taxon>Methylobacteriaceae</taxon>
        <taxon>Microvirga</taxon>
    </lineage>
</organism>
<dbReference type="GO" id="GO:1901135">
    <property type="term" value="P:carbohydrate derivative metabolic process"/>
    <property type="evidence" value="ECO:0007669"/>
    <property type="project" value="InterPro"/>
</dbReference>
<dbReference type="Pfam" id="PF01380">
    <property type="entry name" value="SIS"/>
    <property type="match status" value="1"/>
</dbReference>
<evidence type="ECO:0000313" key="7">
    <source>
        <dbReference type="Proteomes" id="UP000035489"/>
    </source>
</evidence>
<gene>
    <name evidence="6" type="ORF">AA309_31290</name>
</gene>
<dbReference type="RefSeq" id="WP_047192935.1">
    <property type="nucleotide sequence ID" value="NZ_LCYG01000152.1"/>
</dbReference>
<dbReference type="Gene3D" id="3.40.50.10490">
    <property type="entry name" value="Glucose-6-phosphate isomerase like protein, domain 1"/>
    <property type="match status" value="1"/>
</dbReference>
<dbReference type="GO" id="GO:0003700">
    <property type="term" value="F:DNA-binding transcription factor activity"/>
    <property type="evidence" value="ECO:0007669"/>
    <property type="project" value="InterPro"/>
</dbReference>
<dbReference type="PANTHER" id="PTHR30514">
    <property type="entry name" value="GLUCOKINASE"/>
    <property type="match status" value="1"/>
</dbReference>
<dbReference type="CDD" id="cd05013">
    <property type="entry name" value="SIS_RpiR"/>
    <property type="match status" value="1"/>
</dbReference>
<dbReference type="Pfam" id="PF01418">
    <property type="entry name" value="HTH_6"/>
    <property type="match status" value="1"/>
</dbReference>
<dbReference type="PROSITE" id="PS51464">
    <property type="entry name" value="SIS"/>
    <property type="match status" value="1"/>
</dbReference>
<dbReference type="AlphaFoldDB" id="A0A0H1R366"/>
<dbReference type="OrthoDB" id="9814676at2"/>
<feature type="domain" description="HTH rpiR-type" evidence="4">
    <location>
        <begin position="4"/>
        <end position="80"/>
    </location>
</feature>
<evidence type="ECO:0000259" key="4">
    <source>
        <dbReference type="PROSITE" id="PS51071"/>
    </source>
</evidence>
<dbReference type="PATRIC" id="fig|1225564.3.peg.1387"/>
<name>A0A0H1R366_9HYPH</name>
<dbReference type="InterPro" id="IPR036388">
    <property type="entry name" value="WH-like_DNA-bd_sf"/>
</dbReference>
<dbReference type="InterPro" id="IPR001347">
    <property type="entry name" value="SIS_dom"/>
</dbReference>
<protein>
    <recommendedName>
        <fullName evidence="8">Transcriptional regulator</fullName>
    </recommendedName>
</protein>
<dbReference type="InterPro" id="IPR035472">
    <property type="entry name" value="RpiR-like_SIS"/>
</dbReference>
<dbReference type="PROSITE" id="PS51071">
    <property type="entry name" value="HTH_RPIR"/>
    <property type="match status" value="1"/>
</dbReference>
<evidence type="ECO:0008006" key="8">
    <source>
        <dbReference type="Google" id="ProtNLM"/>
    </source>
</evidence>